<name>A0ABR9JA49_9MICC</name>
<evidence type="ECO:0000313" key="2">
    <source>
        <dbReference type="Proteomes" id="UP000636579"/>
    </source>
</evidence>
<keyword evidence="2" id="KW-1185">Reference proteome</keyword>
<accession>A0ABR9JA49</accession>
<dbReference type="RefSeq" id="WP_192592565.1">
    <property type="nucleotide sequence ID" value="NZ_JADBEE010000002.1"/>
</dbReference>
<proteinExistence type="predicted"/>
<dbReference type="Proteomes" id="UP000636579">
    <property type="component" value="Unassembled WGS sequence"/>
</dbReference>
<dbReference type="EMBL" id="JADBEE010000002">
    <property type="protein sequence ID" value="MBE1515770.1"/>
    <property type="molecule type" value="Genomic_DNA"/>
</dbReference>
<gene>
    <name evidence="1" type="ORF">H4W26_002562</name>
</gene>
<protein>
    <submittedName>
        <fullName evidence="1">Uncharacterized protein</fullName>
    </submittedName>
</protein>
<sequence length="337" mass="38232">MSIQSSGVKVCDLRNGRIEFNPGVVESLHSEDLVYVTVTDARDVAHEVTTNAVNNTVHLGIATQVHPIRSLRVSRSSGDQVLFEAQNLFPSTDQEFEAQFKSHRDRSGDRYVDYFVASQIFNHFTGEEGYRISAAVAAAYKAIEILDDSYLADAENMLVTSLSVIPNVKLERSTRNNREHLHISVLCALYHVHLARGNSDEFLRKLQTLRGLLKEHSFESYYNLAYNGALSLRLFTLLQLLAEKRPDARRTSTLSFQIFKLAARDADENLAHFKELRAVHDNAYESMRIARRVKEVNDSLVDKTLRGCLRVSANEHPQSYDKMRKTFLESSKALARL</sequence>
<comment type="caution">
    <text evidence="1">The sequence shown here is derived from an EMBL/GenBank/DDBJ whole genome shotgun (WGS) entry which is preliminary data.</text>
</comment>
<organism evidence="1 2">
    <name type="scientific">Nesterenkonia halotolerans</name>
    <dbReference type="NCBI Taxonomy" id="225325"/>
    <lineage>
        <taxon>Bacteria</taxon>
        <taxon>Bacillati</taxon>
        <taxon>Actinomycetota</taxon>
        <taxon>Actinomycetes</taxon>
        <taxon>Micrococcales</taxon>
        <taxon>Micrococcaceae</taxon>
        <taxon>Nesterenkonia</taxon>
    </lineage>
</organism>
<evidence type="ECO:0000313" key="1">
    <source>
        <dbReference type="EMBL" id="MBE1515770.1"/>
    </source>
</evidence>
<reference evidence="1 2" key="1">
    <citation type="submission" date="2020-10" db="EMBL/GenBank/DDBJ databases">
        <title>Sequencing the genomes of 1000 actinobacteria strains.</title>
        <authorList>
            <person name="Klenk H.-P."/>
        </authorList>
    </citation>
    <scope>NUCLEOTIDE SEQUENCE [LARGE SCALE GENOMIC DNA]</scope>
    <source>
        <strain evidence="1 2">DSM 15474</strain>
    </source>
</reference>